<evidence type="ECO:0000313" key="4">
    <source>
        <dbReference type="Proteomes" id="UP001160390"/>
    </source>
</evidence>
<dbReference type="AlphaFoldDB" id="A0AA35MAG1"/>
<dbReference type="Proteomes" id="UP001160390">
    <property type="component" value="Unassembled WGS sequence"/>
</dbReference>
<feature type="chain" id="PRO_5041443621" evidence="2">
    <location>
        <begin position="23"/>
        <end position="155"/>
    </location>
</feature>
<proteinExistence type="predicted"/>
<organism evidence="3 4">
    <name type="scientific">Clonostachys chloroleuca</name>
    <dbReference type="NCBI Taxonomy" id="1926264"/>
    <lineage>
        <taxon>Eukaryota</taxon>
        <taxon>Fungi</taxon>
        <taxon>Dikarya</taxon>
        <taxon>Ascomycota</taxon>
        <taxon>Pezizomycotina</taxon>
        <taxon>Sordariomycetes</taxon>
        <taxon>Hypocreomycetidae</taxon>
        <taxon>Hypocreales</taxon>
        <taxon>Bionectriaceae</taxon>
        <taxon>Clonostachys</taxon>
    </lineage>
</organism>
<sequence length="155" mass="16909">MVGLKQVVTAIVALSLAECTVATPNTGIVEERGLRGLEARAGAKFRNSIKKDPSKALRPVNGIGSPTVAKGSFQRSRGRPKQRSLEVRRGGKNRAYAWANKGKIADRVFAGTGALKDGVDMVQSLVGQGQPKQRSLDDDLEERAFEDYIMERYYS</sequence>
<evidence type="ECO:0000313" key="3">
    <source>
        <dbReference type="EMBL" id="CAI6092974.1"/>
    </source>
</evidence>
<evidence type="ECO:0000256" key="2">
    <source>
        <dbReference type="SAM" id="SignalP"/>
    </source>
</evidence>
<comment type="caution">
    <text evidence="3">The sequence shown here is derived from an EMBL/GenBank/DDBJ whole genome shotgun (WGS) entry which is preliminary data.</text>
</comment>
<protein>
    <submittedName>
        <fullName evidence="3">Uncharacterized protein</fullName>
    </submittedName>
</protein>
<keyword evidence="2" id="KW-0732">Signal</keyword>
<feature type="region of interest" description="Disordered" evidence="1">
    <location>
        <begin position="54"/>
        <end position="89"/>
    </location>
</feature>
<evidence type="ECO:0000256" key="1">
    <source>
        <dbReference type="SAM" id="MobiDB-lite"/>
    </source>
</evidence>
<name>A0AA35MAG1_9HYPO</name>
<keyword evidence="4" id="KW-1185">Reference proteome</keyword>
<feature type="signal peptide" evidence="2">
    <location>
        <begin position="1"/>
        <end position="22"/>
    </location>
</feature>
<reference evidence="3" key="1">
    <citation type="submission" date="2023-01" db="EMBL/GenBank/DDBJ databases">
        <authorList>
            <person name="Piombo E."/>
        </authorList>
    </citation>
    <scope>NUCLEOTIDE SEQUENCE</scope>
</reference>
<accession>A0AA35MAG1</accession>
<dbReference type="EMBL" id="CABFNP030001245">
    <property type="protein sequence ID" value="CAI6092974.1"/>
    <property type="molecule type" value="Genomic_DNA"/>
</dbReference>
<gene>
    <name evidence="3" type="ORF">CCHLO57077_00000001</name>
</gene>